<evidence type="ECO:0000313" key="4">
    <source>
        <dbReference type="EMBL" id="NIA52441.1"/>
    </source>
</evidence>
<dbReference type="PANTHER" id="PTHR44757">
    <property type="entry name" value="DIGUANYLATE CYCLASE DGCP"/>
    <property type="match status" value="1"/>
</dbReference>
<feature type="domain" description="PAS" evidence="1">
    <location>
        <begin position="157"/>
        <end position="230"/>
    </location>
</feature>
<keyword evidence="5" id="KW-1185">Reference proteome</keyword>
<dbReference type="NCBIfam" id="TIGR00229">
    <property type="entry name" value="sensory_box"/>
    <property type="match status" value="2"/>
</dbReference>
<dbReference type="Pfam" id="PF00990">
    <property type="entry name" value="GGDEF"/>
    <property type="match status" value="1"/>
</dbReference>
<dbReference type="InterPro" id="IPR000700">
    <property type="entry name" value="PAS-assoc_C"/>
</dbReference>
<feature type="domain" description="PAC" evidence="2">
    <location>
        <begin position="230"/>
        <end position="283"/>
    </location>
</feature>
<dbReference type="Proteomes" id="UP000716322">
    <property type="component" value="Unassembled WGS sequence"/>
</dbReference>
<dbReference type="EMBL" id="JAAQOM010000001">
    <property type="protein sequence ID" value="NIA52441.1"/>
    <property type="molecule type" value="Genomic_DNA"/>
</dbReference>
<dbReference type="Gene3D" id="3.30.70.270">
    <property type="match status" value="1"/>
</dbReference>
<dbReference type="InterPro" id="IPR013656">
    <property type="entry name" value="PAS_4"/>
</dbReference>
<dbReference type="PROSITE" id="PS50887">
    <property type="entry name" value="GGDEF"/>
    <property type="match status" value="1"/>
</dbReference>
<evidence type="ECO:0000259" key="1">
    <source>
        <dbReference type="PROSITE" id="PS50112"/>
    </source>
</evidence>
<dbReference type="PANTHER" id="PTHR44757:SF2">
    <property type="entry name" value="BIOFILM ARCHITECTURE MAINTENANCE PROTEIN MBAA"/>
    <property type="match status" value="1"/>
</dbReference>
<dbReference type="InterPro" id="IPR000160">
    <property type="entry name" value="GGDEF_dom"/>
</dbReference>
<sequence>MELGLFARSRRALARWLWPGVASDTAAPDVNVRDAGLLAITDNLPALICQFDPHGNILFANAAMRARLILSYEELLGRHISTGLSAKTYGLMKTYIDQALTGEGFTFEFAIALDKTEHYYSCNFVPEIDPQGKLLSVFSIWQDVTERRAIELRQAAGEQRLRVITDNLPVLIAYVDRELHFEFCNATFTDWTGMRPDDLVGRSLMDVIDVADPSRAEVVKPFLSRALAGERVEFELQPTPGRNDRWLQLNFIPETDAAGQVAGLYLLSTDVTHLKQAQQELANMARFDALTSLPNRLYLDEKLEEAARRGSRNGRPMGVAFLDIDYFKQINDTLGHAVGDQVLREFSKRLLGCVRQTDVVARLGGDEFLIVLEDVGDSAMLGIVGAKIVEAMKAPFMLSSGALRVSSSIGLAFAAGVRIVPADLLECADVALYQAKREGRATYRLKHYDGTTSSKEDGHIPA</sequence>
<accession>A0ABX0P5F7</accession>
<dbReference type="Pfam" id="PF08448">
    <property type="entry name" value="PAS_4"/>
    <property type="match status" value="2"/>
</dbReference>
<evidence type="ECO:0000313" key="5">
    <source>
        <dbReference type="Proteomes" id="UP000716322"/>
    </source>
</evidence>
<dbReference type="Gene3D" id="3.30.450.20">
    <property type="entry name" value="PAS domain"/>
    <property type="match status" value="2"/>
</dbReference>
<reference evidence="4 5" key="1">
    <citation type="submission" date="2020-03" db="EMBL/GenBank/DDBJ databases">
        <title>Genome sequence of strain Massilia sp. TW-1.</title>
        <authorList>
            <person name="Chaudhary D.K."/>
        </authorList>
    </citation>
    <scope>NUCLEOTIDE SEQUENCE [LARGE SCALE GENOMIC DNA]</scope>
    <source>
        <strain evidence="4 5">TW-1</strain>
    </source>
</reference>
<dbReference type="RefSeq" id="WP_166855980.1">
    <property type="nucleotide sequence ID" value="NZ_JAAQOM010000001.1"/>
</dbReference>
<dbReference type="InterPro" id="IPR035965">
    <property type="entry name" value="PAS-like_dom_sf"/>
</dbReference>
<dbReference type="PROSITE" id="PS50113">
    <property type="entry name" value="PAC"/>
    <property type="match status" value="1"/>
</dbReference>
<gene>
    <name evidence="4" type="ORF">HAV22_02075</name>
</gene>
<feature type="domain" description="PAS" evidence="1">
    <location>
        <begin position="33"/>
        <end position="103"/>
    </location>
</feature>
<name>A0ABX0P5F7_9BURK</name>
<evidence type="ECO:0000259" key="2">
    <source>
        <dbReference type="PROSITE" id="PS50113"/>
    </source>
</evidence>
<evidence type="ECO:0000259" key="3">
    <source>
        <dbReference type="PROSITE" id="PS50887"/>
    </source>
</evidence>
<dbReference type="SUPFAM" id="SSF55785">
    <property type="entry name" value="PYP-like sensor domain (PAS domain)"/>
    <property type="match status" value="2"/>
</dbReference>
<dbReference type="SMART" id="SM00091">
    <property type="entry name" value="PAS"/>
    <property type="match status" value="2"/>
</dbReference>
<dbReference type="InterPro" id="IPR043128">
    <property type="entry name" value="Rev_trsase/Diguanyl_cyclase"/>
</dbReference>
<organism evidence="4 5">
    <name type="scientific">Telluria antibiotica</name>
    <dbReference type="NCBI Taxonomy" id="2717319"/>
    <lineage>
        <taxon>Bacteria</taxon>
        <taxon>Pseudomonadati</taxon>
        <taxon>Pseudomonadota</taxon>
        <taxon>Betaproteobacteria</taxon>
        <taxon>Burkholderiales</taxon>
        <taxon>Oxalobacteraceae</taxon>
        <taxon>Telluria group</taxon>
        <taxon>Telluria</taxon>
    </lineage>
</organism>
<dbReference type="InterPro" id="IPR052155">
    <property type="entry name" value="Biofilm_reg_signaling"/>
</dbReference>
<protein>
    <submittedName>
        <fullName evidence="4">Diguanylate cyclase</fullName>
    </submittedName>
</protein>
<feature type="domain" description="GGDEF" evidence="3">
    <location>
        <begin position="315"/>
        <end position="448"/>
    </location>
</feature>
<proteinExistence type="predicted"/>
<comment type="caution">
    <text evidence="4">The sequence shown here is derived from an EMBL/GenBank/DDBJ whole genome shotgun (WGS) entry which is preliminary data.</text>
</comment>
<dbReference type="CDD" id="cd01949">
    <property type="entry name" value="GGDEF"/>
    <property type="match status" value="1"/>
</dbReference>
<dbReference type="InterPro" id="IPR029787">
    <property type="entry name" value="Nucleotide_cyclase"/>
</dbReference>
<dbReference type="NCBIfam" id="TIGR00254">
    <property type="entry name" value="GGDEF"/>
    <property type="match status" value="1"/>
</dbReference>
<dbReference type="SUPFAM" id="SSF55073">
    <property type="entry name" value="Nucleotide cyclase"/>
    <property type="match status" value="1"/>
</dbReference>
<dbReference type="CDD" id="cd00130">
    <property type="entry name" value="PAS"/>
    <property type="match status" value="2"/>
</dbReference>
<dbReference type="SMART" id="SM00267">
    <property type="entry name" value="GGDEF"/>
    <property type="match status" value="1"/>
</dbReference>
<dbReference type="InterPro" id="IPR000014">
    <property type="entry name" value="PAS"/>
</dbReference>
<dbReference type="PROSITE" id="PS50112">
    <property type="entry name" value="PAS"/>
    <property type="match status" value="2"/>
</dbReference>